<keyword evidence="4" id="KW-0125">Carotenoid biosynthesis</keyword>
<dbReference type="GO" id="GO:0045436">
    <property type="term" value="F:lycopene beta cyclase activity"/>
    <property type="evidence" value="ECO:0007669"/>
    <property type="project" value="UniProtKB-ARBA"/>
</dbReference>
<evidence type="ECO:0000313" key="11">
    <source>
        <dbReference type="Proteomes" id="UP000285376"/>
    </source>
</evidence>
<dbReference type="EMBL" id="QWLM01000003">
    <property type="protein sequence ID" value="RHW47036.1"/>
    <property type="molecule type" value="Genomic_DNA"/>
</dbReference>
<feature type="transmembrane region" description="Helical" evidence="8">
    <location>
        <begin position="48"/>
        <end position="66"/>
    </location>
</feature>
<evidence type="ECO:0000259" key="9">
    <source>
        <dbReference type="Pfam" id="PF18916"/>
    </source>
</evidence>
<comment type="pathway">
    <text evidence="2">Carotenoid biosynthesis.</text>
</comment>
<comment type="subcellular location">
    <subcellularLocation>
        <location evidence="1">Membrane</location>
        <topology evidence="1">Multi-pass membrane protein</topology>
    </subcellularLocation>
</comment>
<evidence type="ECO:0000256" key="5">
    <source>
        <dbReference type="ARBA" id="ARBA00022989"/>
    </source>
</evidence>
<evidence type="ECO:0000256" key="7">
    <source>
        <dbReference type="ARBA" id="ARBA00023235"/>
    </source>
</evidence>
<dbReference type="GO" id="GO:0016872">
    <property type="term" value="F:intramolecular lyase activity"/>
    <property type="evidence" value="ECO:0007669"/>
    <property type="project" value="InterPro"/>
</dbReference>
<keyword evidence="3 8" id="KW-0812">Transmembrane</keyword>
<feature type="transmembrane region" description="Helical" evidence="8">
    <location>
        <begin position="86"/>
        <end position="109"/>
    </location>
</feature>
<reference evidence="10 11" key="1">
    <citation type="submission" date="2018-08" db="EMBL/GenBank/DDBJ databases">
        <title>Whole genome sequence analysis of Dermacoccus abyssi bacteria isolated from Deep Mariana trench Micromonospora spp reveals genes involved in the environmental adaptation and production of secondary metabolites.</title>
        <authorList>
            <person name="Abdel-Mageed W.M."/>
            <person name="Lehri B."/>
            <person name="Nouioui I."/>
            <person name="Goodfellow I."/>
            <person name="Jaspars M."/>
            <person name="Karlyshev A."/>
        </authorList>
    </citation>
    <scope>NUCLEOTIDE SEQUENCE [LARGE SCALE GENOMIC DNA]</scope>
    <source>
        <strain evidence="10 11">MT1.1</strain>
    </source>
</reference>
<organism evidence="10 11">
    <name type="scientific">Dermacoccus abyssi</name>
    <dbReference type="NCBI Taxonomy" id="322596"/>
    <lineage>
        <taxon>Bacteria</taxon>
        <taxon>Bacillati</taxon>
        <taxon>Actinomycetota</taxon>
        <taxon>Actinomycetes</taxon>
        <taxon>Micrococcales</taxon>
        <taxon>Dermacoccaceae</taxon>
        <taxon>Dermacoccus</taxon>
    </lineage>
</organism>
<gene>
    <name evidence="10" type="ORF">D1832_03235</name>
</gene>
<evidence type="ECO:0000256" key="8">
    <source>
        <dbReference type="SAM" id="Phobius"/>
    </source>
</evidence>
<dbReference type="GO" id="GO:0016020">
    <property type="term" value="C:membrane"/>
    <property type="evidence" value="ECO:0007669"/>
    <property type="project" value="UniProtKB-SubCell"/>
</dbReference>
<dbReference type="InterPro" id="IPR017825">
    <property type="entry name" value="Lycopene_cyclase_dom"/>
</dbReference>
<evidence type="ECO:0000256" key="4">
    <source>
        <dbReference type="ARBA" id="ARBA00022746"/>
    </source>
</evidence>
<dbReference type="Proteomes" id="UP000285376">
    <property type="component" value="Unassembled WGS sequence"/>
</dbReference>
<dbReference type="GO" id="GO:0016117">
    <property type="term" value="P:carotenoid biosynthetic process"/>
    <property type="evidence" value="ECO:0007669"/>
    <property type="project" value="UniProtKB-KW"/>
</dbReference>
<sequence length="121" mass="13950">MARPREAIIARRGRCDVPEYTVLTVASMIGVVALEGRWRTGIFTSARYWCSMVIVFAFQILVDGWLTKLSDPIVLYGRDQFLGIRFPWDIPIEDFGFGFSMVTLTILLWEHHGARRKENAR</sequence>
<evidence type="ECO:0000256" key="2">
    <source>
        <dbReference type="ARBA" id="ARBA00004829"/>
    </source>
</evidence>
<evidence type="ECO:0000313" key="10">
    <source>
        <dbReference type="EMBL" id="RHW47036.1"/>
    </source>
</evidence>
<dbReference type="AlphaFoldDB" id="A0A417Z8S7"/>
<accession>A0A417Z8S7</accession>
<comment type="caution">
    <text evidence="10">The sequence shown here is derived from an EMBL/GenBank/DDBJ whole genome shotgun (WGS) entry which is preliminary data.</text>
</comment>
<keyword evidence="5 8" id="KW-1133">Transmembrane helix</keyword>
<name>A0A417Z8S7_9MICO</name>
<evidence type="ECO:0000256" key="3">
    <source>
        <dbReference type="ARBA" id="ARBA00022692"/>
    </source>
</evidence>
<feature type="domain" description="Lycopene cyclase" evidence="9">
    <location>
        <begin position="20"/>
        <end position="111"/>
    </location>
</feature>
<dbReference type="Pfam" id="PF18916">
    <property type="entry name" value="Lycopene_cyc"/>
    <property type="match status" value="1"/>
</dbReference>
<evidence type="ECO:0000256" key="1">
    <source>
        <dbReference type="ARBA" id="ARBA00004141"/>
    </source>
</evidence>
<proteinExistence type="predicted"/>
<keyword evidence="6 8" id="KW-0472">Membrane</keyword>
<keyword evidence="7" id="KW-0413">Isomerase</keyword>
<dbReference type="NCBIfam" id="TIGR03462">
    <property type="entry name" value="CarR_dom_SF"/>
    <property type="match status" value="1"/>
</dbReference>
<evidence type="ECO:0000256" key="6">
    <source>
        <dbReference type="ARBA" id="ARBA00023136"/>
    </source>
</evidence>
<protein>
    <submittedName>
        <fullName evidence="10">Lycopene cyclase domain-containing protein</fullName>
    </submittedName>
</protein>